<evidence type="ECO:0000256" key="2">
    <source>
        <dbReference type="ARBA" id="ARBA00022448"/>
    </source>
</evidence>
<dbReference type="GO" id="GO:0005886">
    <property type="term" value="C:plasma membrane"/>
    <property type="evidence" value="ECO:0007669"/>
    <property type="project" value="UniProtKB-SubCell"/>
</dbReference>
<evidence type="ECO:0000256" key="4">
    <source>
        <dbReference type="ARBA" id="ARBA00022547"/>
    </source>
</evidence>
<keyword evidence="9 13" id="KW-0472">Membrane</keyword>
<evidence type="ECO:0000256" key="15">
    <source>
        <dbReference type="SAM" id="Coils"/>
    </source>
</evidence>
<dbReference type="CDD" id="cd06503">
    <property type="entry name" value="ATP-synt_Fo_b"/>
    <property type="match status" value="1"/>
</dbReference>
<evidence type="ECO:0000256" key="10">
    <source>
        <dbReference type="ARBA" id="ARBA00023310"/>
    </source>
</evidence>
<evidence type="ECO:0000256" key="3">
    <source>
        <dbReference type="ARBA" id="ARBA00022475"/>
    </source>
</evidence>
<keyword evidence="8 13" id="KW-0406">Ion transport</keyword>
<dbReference type="EMBL" id="PFAP01000006">
    <property type="protein sequence ID" value="PIR94426.1"/>
    <property type="molecule type" value="Genomic_DNA"/>
</dbReference>
<dbReference type="PANTHER" id="PTHR33445:SF1">
    <property type="entry name" value="ATP SYNTHASE SUBUNIT B"/>
    <property type="match status" value="1"/>
</dbReference>
<evidence type="ECO:0000256" key="1">
    <source>
        <dbReference type="ARBA" id="ARBA00005513"/>
    </source>
</evidence>
<proteinExistence type="inferred from homology"/>
<keyword evidence="10 13" id="KW-0066">ATP synthesis</keyword>
<reference evidence="17" key="1">
    <citation type="submission" date="2017-09" db="EMBL/GenBank/DDBJ databases">
        <title>Depth-based differentiation of microbial function through sediment-hosted aquifers and enrichment of novel symbionts in the deep terrestrial subsurface.</title>
        <authorList>
            <person name="Probst A.J."/>
            <person name="Ladd B."/>
            <person name="Jarett J.K."/>
            <person name="Geller-Mcgrath D.E."/>
            <person name="Sieber C.M.K."/>
            <person name="Emerson J.B."/>
            <person name="Anantharaman K."/>
            <person name="Thomas B.C."/>
            <person name="Malmstrom R."/>
            <person name="Stieglmeier M."/>
            <person name="Klingl A."/>
            <person name="Woyke T."/>
            <person name="Ryan C.M."/>
            <person name="Banfield J.F."/>
        </authorList>
    </citation>
    <scope>NUCLEOTIDE SEQUENCE [LARGE SCALE GENOMIC DNA]</scope>
</reference>
<keyword evidence="2 13" id="KW-0813">Transport</keyword>
<comment type="similarity">
    <text evidence="1 13 14">Belongs to the ATPase B chain family.</text>
</comment>
<evidence type="ECO:0000256" key="6">
    <source>
        <dbReference type="ARBA" id="ARBA00022781"/>
    </source>
</evidence>
<evidence type="ECO:0000256" key="11">
    <source>
        <dbReference type="ARBA" id="ARBA00025198"/>
    </source>
</evidence>
<dbReference type="Pfam" id="PF00430">
    <property type="entry name" value="ATP-synt_B"/>
    <property type="match status" value="1"/>
</dbReference>
<dbReference type="InterPro" id="IPR005864">
    <property type="entry name" value="ATP_synth_F0_bsu_bac"/>
</dbReference>
<evidence type="ECO:0000256" key="12">
    <source>
        <dbReference type="ARBA" id="ARBA00037847"/>
    </source>
</evidence>
<protein>
    <recommendedName>
        <fullName evidence="13">ATP synthase subunit b</fullName>
    </recommendedName>
    <alternativeName>
        <fullName evidence="13">ATP synthase F(0) sector subunit b</fullName>
    </alternativeName>
    <alternativeName>
        <fullName evidence="13">ATPase subunit I</fullName>
    </alternativeName>
    <alternativeName>
        <fullName evidence="13">F-type ATPase subunit b</fullName>
        <shortName evidence="13">F-ATPase subunit b</shortName>
    </alternativeName>
</protein>
<evidence type="ECO:0000256" key="5">
    <source>
        <dbReference type="ARBA" id="ARBA00022692"/>
    </source>
</evidence>
<dbReference type="NCBIfam" id="TIGR01144">
    <property type="entry name" value="ATP_synt_b"/>
    <property type="match status" value="1"/>
</dbReference>
<dbReference type="GO" id="GO:0046933">
    <property type="term" value="F:proton-transporting ATP synthase activity, rotational mechanism"/>
    <property type="evidence" value="ECO:0007669"/>
    <property type="project" value="UniProtKB-UniRule"/>
</dbReference>
<dbReference type="AlphaFoldDB" id="A0A2H0V5P6"/>
<comment type="function">
    <text evidence="11 13">F(1)F(0) ATP synthase produces ATP from ADP in the presence of a proton or sodium gradient. F-type ATPases consist of two structural domains, F(1) containing the extramembraneous catalytic core and F(0) containing the membrane proton channel, linked together by a central stalk and a peripheral stalk. During catalysis, ATP synthesis in the catalytic domain of F(1) is coupled via a rotary mechanism of the central stalk subunits to proton translocation.</text>
</comment>
<keyword evidence="3 13" id="KW-1003">Cell membrane</keyword>
<organism evidence="16 17">
    <name type="scientific">Candidatus Falkowbacteria bacterium CG10_big_fil_rev_8_21_14_0_10_39_11</name>
    <dbReference type="NCBI Taxonomy" id="1974565"/>
    <lineage>
        <taxon>Bacteria</taxon>
        <taxon>Candidatus Falkowiibacteriota</taxon>
    </lineage>
</organism>
<evidence type="ECO:0000313" key="16">
    <source>
        <dbReference type="EMBL" id="PIR94426.1"/>
    </source>
</evidence>
<sequence>MDELIKTFHIDWRLIIAQAINFVIVFSVLYYFGIRPLMTIMTARTEKIEGGIKNAEVIEEKLQQAEKDKQKEINKGRKQGQELVVAAEKDSDLLRREKLEKTRLEADKIVTSAKQEIASERSKMVKDVKQELGNLVLLASNKITAQTLDEKKHEKLINQVIDELKQAEIKA</sequence>
<evidence type="ECO:0000256" key="9">
    <source>
        <dbReference type="ARBA" id="ARBA00023136"/>
    </source>
</evidence>
<comment type="subunit">
    <text evidence="13">F-type ATPases have 2 components, F(1) - the catalytic core - and F(0) - the membrane proton channel. F(1) has five subunits: alpha(3), beta(3), gamma(1), delta(1), epsilon(1). F(0) has three main subunits: a(1), b(2) and c(10-14). The alpha and beta chains form an alternating ring which encloses part of the gamma chain. F(1) is attached to F(0) by a central stalk formed by the gamma and epsilon chains, while a peripheral stalk is formed by the delta and b chains.</text>
</comment>
<dbReference type="InterPro" id="IPR002146">
    <property type="entry name" value="ATP_synth_b/b'su_bac/chlpt"/>
</dbReference>
<evidence type="ECO:0000256" key="7">
    <source>
        <dbReference type="ARBA" id="ARBA00022989"/>
    </source>
</evidence>
<keyword evidence="5 13" id="KW-0812">Transmembrane</keyword>
<comment type="caution">
    <text evidence="16">The sequence shown here is derived from an EMBL/GenBank/DDBJ whole genome shotgun (WGS) entry which is preliminary data.</text>
</comment>
<dbReference type="Gene3D" id="6.10.250.1580">
    <property type="match status" value="1"/>
</dbReference>
<dbReference type="PANTHER" id="PTHR33445">
    <property type="entry name" value="ATP SYNTHASE SUBUNIT B', CHLOROPLASTIC"/>
    <property type="match status" value="1"/>
</dbReference>
<keyword evidence="15" id="KW-0175">Coiled coil</keyword>
<gene>
    <name evidence="13 16" type="primary">atpF</name>
    <name evidence="16" type="ORF">COT97_01430</name>
</gene>
<keyword evidence="6 13" id="KW-0375">Hydrogen ion transport</keyword>
<evidence type="ECO:0000256" key="13">
    <source>
        <dbReference type="HAMAP-Rule" id="MF_01398"/>
    </source>
</evidence>
<name>A0A2H0V5P6_9BACT</name>
<keyword evidence="4 13" id="KW-0138">CF(0)</keyword>
<dbReference type="GO" id="GO:0012505">
    <property type="term" value="C:endomembrane system"/>
    <property type="evidence" value="ECO:0007669"/>
    <property type="project" value="UniProtKB-SubCell"/>
</dbReference>
<accession>A0A2H0V5P6</accession>
<dbReference type="GO" id="GO:0046961">
    <property type="term" value="F:proton-transporting ATPase activity, rotational mechanism"/>
    <property type="evidence" value="ECO:0007669"/>
    <property type="project" value="TreeGrafter"/>
</dbReference>
<feature type="transmembrane region" description="Helical" evidence="13">
    <location>
        <begin position="12"/>
        <end position="32"/>
    </location>
</feature>
<evidence type="ECO:0000256" key="8">
    <source>
        <dbReference type="ARBA" id="ARBA00023065"/>
    </source>
</evidence>
<dbReference type="HAMAP" id="MF_01398">
    <property type="entry name" value="ATP_synth_b_bprime"/>
    <property type="match status" value="1"/>
</dbReference>
<evidence type="ECO:0000256" key="14">
    <source>
        <dbReference type="RuleBase" id="RU003848"/>
    </source>
</evidence>
<comment type="subcellular location">
    <subcellularLocation>
        <location evidence="13">Cell membrane</location>
        <topology evidence="13">Single-pass membrane protein</topology>
    </subcellularLocation>
    <subcellularLocation>
        <location evidence="12">Endomembrane system</location>
        <topology evidence="12">Single-pass membrane protein</topology>
    </subcellularLocation>
</comment>
<dbReference type="InterPro" id="IPR050059">
    <property type="entry name" value="ATP_synthase_B_chain"/>
</dbReference>
<comment type="function">
    <text evidence="13">Component of the F(0) channel, it forms part of the peripheral stalk, linking F(1) to F(0).</text>
</comment>
<dbReference type="GO" id="GO:0045259">
    <property type="term" value="C:proton-transporting ATP synthase complex"/>
    <property type="evidence" value="ECO:0007669"/>
    <property type="project" value="UniProtKB-KW"/>
</dbReference>
<evidence type="ECO:0000313" key="17">
    <source>
        <dbReference type="Proteomes" id="UP000229901"/>
    </source>
</evidence>
<keyword evidence="7 13" id="KW-1133">Transmembrane helix</keyword>
<feature type="coiled-coil region" evidence="15">
    <location>
        <begin position="48"/>
        <end position="75"/>
    </location>
</feature>
<dbReference type="Proteomes" id="UP000229901">
    <property type="component" value="Unassembled WGS sequence"/>
</dbReference>